<gene>
    <name evidence="2" type="ORF">DCAR_0418199</name>
</gene>
<proteinExistence type="predicted"/>
<accession>A0A165Z898</accession>
<dbReference type="EMBL" id="CP093346">
    <property type="protein sequence ID" value="WOG98853.1"/>
    <property type="molecule type" value="Genomic_DNA"/>
</dbReference>
<dbReference type="PANTHER" id="PTHR31208:SF2">
    <property type="entry name" value="DOMAIN-CONTAINING PROTEIN, PUTATIVE, EXPRESSED-RELATED"/>
    <property type="match status" value="1"/>
</dbReference>
<dbReference type="CDD" id="cd00030">
    <property type="entry name" value="C2"/>
    <property type="match status" value="1"/>
</dbReference>
<dbReference type="OMA" id="RMASEYF"/>
<dbReference type="OrthoDB" id="270970at2759"/>
<dbReference type="SUPFAM" id="SSF49562">
    <property type="entry name" value="C2 domain (Calcium/lipid-binding domain, CaLB)"/>
    <property type="match status" value="1"/>
</dbReference>
<dbReference type="Proteomes" id="UP000077755">
    <property type="component" value="Chromosome 4"/>
</dbReference>
<dbReference type="Gene3D" id="2.60.40.150">
    <property type="entry name" value="C2 domain"/>
    <property type="match status" value="1"/>
</dbReference>
<sequence>MSPGSSVVSGLLEPEMNLAFQKVGNPSGHGLMEGGVLENSKGVIGVVDVYLHQARDIQNICIYHKQDVYAKICLTDDPEKSVLTEVVNGGGRDPVFNENLQIDVRSIETSLKCEIWMLSRIKNYLQDQLLGFALVPLTDIVIENGKLTKEFALTSDDMFHSPTGCVLLTLAYNGASPEVLEIPPTHSSLTVSTDEQGSRALRSVPREFEMIEFLDPKIAKENEMMVTEYYAIPCVNLDSEDPKSIDNIIPDKGIHPEIDASGLAVDSNEVTEISKVQASLSSVSINESPSGPVVTNSSSPSLSIVTSSASACDTPGVLKYVNQEEIAPEEKREDAAKVSEFVKRNGNVVSPEEMTQAKFSQSVNKDVVSTGEKTEDVAKTSDFVNQDVVSLSEKKTEDVGKAPVFDFTLPVFDFSKPLISVNIKPEEVAQQDYIDLYMSSMQQFTESLGQGQMNLPMPMVALPKEKDGKDPAKKGQTSKNSGPRPKVFYGSRAFF</sequence>
<feature type="compositionally biased region" description="Basic and acidic residues" evidence="1">
    <location>
        <begin position="463"/>
        <end position="473"/>
    </location>
</feature>
<dbReference type="SMART" id="SM00239">
    <property type="entry name" value="C2"/>
    <property type="match status" value="1"/>
</dbReference>
<dbReference type="PROSITE" id="PS50004">
    <property type="entry name" value="C2"/>
    <property type="match status" value="1"/>
</dbReference>
<organism evidence="2 3">
    <name type="scientific">Daucus carota subsp. sativus</name>
    <name type="common">Carrot</name>
    <dbReference type="NCBI Taxonomy" id="79200"/>
    <lineage>
        <taxon>Eukaryota</taxon>
        <taxon>Viridiplantae</taxon>
        <taxon>Streptophyta</taxon>
        <taxon>Embryophyta</taxon>
        <taxon>Tracheophyta</taxon>
        <taxon>Spermatophyta</taxon>
        <taxon>Magnoliopsida</taxon>
        <taxon>eudicotyledons</taxon>
        <taxon>Gunneridae</taxon>
        <taxon>Pentapetalae</taxon>
        <taxon>asterids</taxon>
        <taxon>campanulids</taxon>
        <taxon>Apiales</taxon>
        <taxon>Apiaceae</taxon>
        <taxon>Apioideae</taxon>
        <taxon>Scandiceae</taxon>
        <taxon>Daucinae</taxon>
        <taxon>Daucus</taxon>
        <taxon>Daucus sect. Daucus</taxon>
    </lineage>
</organism>
<feature type="region of interest" description="Disordered" evidence="1">
    <location>
        <begin position="461"/>
        <end position="495"/>
    </location>
</feature>
<dbReference type="InterPro" id="IPR035892">
    <property type="entry name" value="C2_domain_sf"/>
</dbReference>
<evidence type="ECO:0000313" key="2">
    <source>
        <dbReference type="EMBL" id="WOG98853.1"/>
    </source>
</evidence>
<reference evidence="2" key="1">
    <citation type="journal article" date="2016" name="Nat. Genet.">
        <title>A high-quality carrot genome assembly provides new insights into carotenoid accumulation and asterid genome evolution.</title>
        <authorList>
            <person name="Iorizzo M."/>
            <person name="Ellison S."/>
            <person name="Senalik D."/>
            <person name="Zeng P."/>
            <person name="Satapoomin P."/>
            <person name="Huang J."/>
            <person name="Bowman M."/>
            <person name="Iovene M."/>
            <person name="Sanseverino W."/>
            <person name="Cavagnaro P."/>
            <person name="Yildiz M."/>
            <person name="Macko-Podgorni A."/>
            <person name="Moranska E."/>
            <person name="Grzebelus E."/>
            <person name="Grzebelus D."/>
            <person name="Ashrafi H."/>
            <person name="Zheng Z."/>
            <person name="Cheng S."/>
            <person name="Spooner D."/>
            <person name="Van Deynze A."/>
            <person name="Simon P."/>
        </authorList>
    </citation>
    <scope>NUCLEOTIDE SEQUENCE</scope>
    <source>
        <tissue evidence="2">Leaf</tissue>
    </source>
</reference>
<dbReference type="InterPro" id="IPR000008">
    <property type="entry name" value="C2_dom"/>
</dbReference>
<dbReference type="PANTHER" id="PTHR31208">
    <property type="entry name" value="EXPRESSED PROTEIN"/>
    <property type="match status" value="1"/>
</dbReference>
<dbReference type="Pfam" id="PF00168">
    <property type="entry name" value="C2"/>
    <property type="match status" value="1"/>
</dbReference>
<dbReference type="AlphaFoldDB" id="A0A165Z898"/>
<evidence type="ECO:0000256" key="1">
    <source>
        <dbReference type="SAM" id="MobiDB-lite"/>
    </source>
</evidence>
<evidence type="ECO:0000313" key="3">
    <source>
        <dbReference type="Proteomes" id="UP000077755"/>
    </source>
</evidence>
<reference evidence="2" key="2">
    <citation type="submission" date="2022-03" db="EMBL/GenBank/DDBJ databases">
        <title>Draft title - Genomic analysis of global carrot germplasm unveils the trajectory of domestication and the origin of high carotenoid orange carrot.</title>
        <authorList>
            <person name="Iorizzo M."/>
            <person name="Ellison S."/>
            <person name="Senalik D."/>
            <person name="Macko-Podgorni A."/>
            <person name="Grzebelus D."/>
            <person name="Bostan H."/>
            <person name="Rolling W."/>
            <person name="Curaba J."/>
            <person name="Simon P."/>
        </authorList>
    </citation>
    <scope>NUCLEOTIDE SEQUENCE</scope>
    <source>
        <tissue evidence="2">Leaf</tissue>
    </source>
</reference>
<protein>
    <submittedName>
        <fullName evidence="2">Uncharacterized protein</fullName>
    </submittedName>
</protein>
<keyword evidence="3" id="KW-1185">Reference proteome</keyword>
<dbReference type="Gramene" id="KZM99735">
    <property type="protein sequence ID" value="KZM99735"/>
    <property type="gene ID" value="DCAR_012903"/>
</dbReference>
<dbReference type="KEGG" id="dcr:108219606"/>
<name>A0A165Z898_DAUCS</name>